<evidence type="ECO:0000256" key="2">
    <source>
        <dbReference type="ARBA" id="ARBA00022795"/>
    </source>
</evidence>
<evidence type="ECO:0000256" key="1">
    <source>
        <dbReference type="ARBA" id="ARBA00022490"/>
    </source>
</evidence>
<dbReference type="GO" id="GO:0006417">
    <property type="term" value="P:regulation of translation"/>
    <property type="evidence" value="ECO:0007669"/>
    <property type="project" value="UniProtKB-KW"/>
</dbReference>
<keyword evidence="4" id="KW-0966">Cell projection</keyword>
<protein>
    <submittedName>
        <fullName evidence="4">Flagellar assembly protein FliW</fullName>
    </submittedName>
</protein>
<dbReference type="PANTHER" id="PTHR39190:SF1">
    <property type="entry name" value="FLAGELLAR ASSEMBLY FACTOR FLIW"/>
    <property type="match status" value="1"/>
</dbReference>
<dbReference type="PANTHER" id="PTHR39190">
    <property type="entry name" value="FLAGELLAR ASSEMBLY FACTOR FLIW"/>
    <property type="match status" value="1"/>
</dbReference>
<dbReference type="Proteomes" id="UP000265742">
    <property type="component" value="Unassembled WGS sequence"/>
</dbReference>
<organism evidence="4 5">
    <name type="scientific">Amnibacterium setariae</name>
    <dbReference type="NCBI Taxonomy" id="2306585"/>
    <lineage>
        <taxon>Bacteria</taxon>
        <taxon>Bacillati</taxon>
        <taxon>Actinomycetota</taxon>
        <taxon>Actinomycetes</taxon>
        <taxon>Micrococcales</taxon>
        <taxon>Microbacteriaceae</taxon>
        <taxon>Amnibacterium</taxon>
    </lineage>
</organism>
<dbReference type="InterPro" id="IPR024046">
    <property type="entry name" value="Flagellar_assmbl_FliW_dom_sf"/>
</dbReference>
<keyword evidence="3" id="KW-0810">Translation regulation</keyword>
<dbReference type="Gene3D" id="2.30.290.10">
    <property type="entry name" value="BH3618-like"/>
    <property type="match status" value="1"/>
</dbReference>
<evidence type="ECO:0000256" key="3">
    <source>
        <dbReference type="ARBA" id="ARBA00022845"/>
    </source>
</evidence>
<proteinExistence type="predicted"/>
<evidence type="ECO:0000313" key="5">
    <source>
        <dbReference type="Proteomes" id="UP000265742"/>
    </source>
</evidence>
<dbReference type="Pfam" id="PF02623">
    <property type="entry name" value="FliW"/>
    <property type="match status" value="1"/>
</dbReference>
<keyword evidence="4" id="KW-0282">Flagellum</keyword>
<comment type="caution">
    <text evidence="4">The sequence shown here is derived from an EMBL/GenBank/DDBJ whole genome shotgun (WGS) entry which is preliminary data.</text>
</comment>
<keyword evidence="1" id="KW-0963">Cytoplasm</keyword>
<keyword evidence="4" id="KW-0969">Cilium</keyword>
<dbReference type="AlphaFoldDB" id="A0A3A1U174"/>
<keyword evidence="5" id="KW-1185">Reference proteome</keyword>
<keyword evidence="2" id="KW-1005">Bacterial flagellum biogenesis</keyword>
<accession>A0A3A1U174</accession>
<dbReference type="RefSeq" id="WP_119480634.1">
    <property type="nucleotide sequence ID" value="NZ_QXTG01000001.1"/>
</dbReference>
<reference evidence="5" key="1">
    <citation type="submission" date="2018-09" db="EMBL/GenBank/DDBJ databases">
        <authorList>
            <person name="Kim I."/>
        </authorList>
    </citation>
    <scope>NUCLEOTIDE SEQUENCE [LARGE SCALE GENOMIC DNA]</scope>
    <source>
        <strain evidence="5">DD4a</strain>
    </source>
</reference>
<dbReference type="GO" id="GO:0044780">
    <property type="term" value="P:bacterial-type flagellum assembly"/>
    <property type="evidence" value="ECO:0007669"/>
    <property type="project" value="InterPro"/>
</dbReference>
<sequence length="138" mass="14317">MISALHSPSATGRDGRLVFTTPPPGFAPLTDFDLAAVDGAPGLYTLRDTAGADLRLFLLDPTFYVPEYLPAIADEDLAALGASSPAEVDVYVVANIADGTPVVNLLAPIVVNPVAGSATQLILDQDWPLQAELTSEAA</sequence>
<dbReference type="InterPro" id="IPR003775">
    <property type="entry name" value="Flagellar_assembly_factor_FliW"/>
</dbReference>
<dbReference type="OrthoDB" id="3268119at2"/>
<name>A0A3A1U174_9MICO</name>
<dbReference type="EMBL" id="QXTG01000001">
    <property type="protein sequence ID" value="RIX30271.1"/>
    <property type="molecule type" value="Genomic_DNA"/>
</dbReference>
<evidence type="ECO:0000313" key="4">
    <source>
        <dbReference type="EMBL" id="RIX30271.1"/>
    </source>
</evidence>
<gene>
    <name evidence="4" type="ORF">D1781_02180</name>
</gene>
<dbReference type="SUPFAM" id="SSF141457">
    <property type="entry name" value="BH3618-like"/>
    <property type="match status" value="1"/>
</dbReference>